<organism evidence="12">
    <name type="scientific">Aureococcus anophagefferens</name>
    <name type="common">Harmful bloom alga</name>
    <dbReference type="NCBI Taxonomy" id="44056"/>
    <lineage>
        <taxon>Eukaryota</taxon>
        <taxon>Sar</taxon>
        <taxon>Stramenopiles</taxon>
        <taxon>Ochrophyta</taxon>
        <taxon>Pelagophyceae</taxon>
        <taxon>Pelagomonadales</taxon>
        <taxon>Pelagomonadaceae</taxon>
        <taxon>Aureococcus</taxon>
    </lineage>
</organism>
<evidence type="ECO:0000313" key="11">
    <source>
        <dbReference type="EMBL" id="EGB04519.1"/>
    </source>
</evidence>
<dbReference type="EMBL" id="GL833150">
    <property type="protein sequence ID" value="EGB04519.1"/>
    <property type="molecule type" value="Genomic_DNA"/>
</dbReference>
<dbReference type="Gene3D" id="1.20.5.110">
    <property type="match status" value="1"/>
</dbReference>
<protein>
    <recommendedName>
        <fullName evidence="10">t-SNARE coiled-coil homology domain-containing protein</fullName>
    </recommendedName>
</protein>
<dbReference type="KEGG" id="aaf:AURANDRAFT_72501"/>
<evidence type="ECO:0000313" key="12">
    <source>
        <dbReference type="Proteomes" id="UP000002729"/>
    </source>
</evidence>
<comment type="subcellular location">
    <subcellularLocation>
        <location evidence="1">Golgi apparatus membrane</location>
        <topology evidence="1">Single-pass type IV membrane protein</topology>
    </subcellularLocation>
</comment>
<evidence type="ECO:0000259" key="10">
    <source>
        <dbReference type="PROSITE" id="PS50192"/>
    </source>
</evidence>
<sequence length="575" mass="64980">MASRDLTVEFLELRTSNNTFLQLDRWTKDVDRLLTSSHHDPCNFAAEEDGAIPVGAAQPWIDCANAVELHCNAIKSKLRCMTSLHRQRLLVTFDTSQEETVDQDLREITVIIQESESDASRSSRLNARKSLAKRLQDLGCSEDIEAKSTEINQLKPKQPTSSSVLGWRDIEDELAFLTEGREHCALRHLQEHRPGECVMSIEEITQLEQSAAFARERDEKMKTISKSITEVAQIFKELAVLVIDQGTVLDRIDYNMEHTSERLQTATTQLVVANRSQSNARPLKYSIILLLVIVYLEITLTQIALDLALPRPLSNLSTKLHQPRILPLFCSEIDGYTGRKWIETSPSGDLLPEFVYEYTRKSVGHKCIRTSDPFRIQYYAITDDWGFAPDEAAFGRPCYFQQNGLLCKEWMGECDSWARSRVTAVLRQLYGRLGQTTSSEISQHKMFLQLDRDCAVLSECEILENQGAPGDLTWAGVNLVTHLVPLCLGAKLAIFRASWTRGCWRWRVLDSPEPLGFLKCPTCAHFRPRWPLGLRWVKGGGVWSLGMVDATLGQIGDICFVLGAITDRVCESNDD</sequence>
<evidence type="ECO:0000256" key="4">
    <source>
        <dbReference type="ARBA" id="ARBA00022692"/>
    </source>
</evidence>
<keyword evidence="7" id="KW-0333">Golgi apparatus</keyword>
<dbReference type="GeneID" id="20228739"/>
<dbReference type="InterPro" id="IPR000727">
    <property type="entry name" value="T_SNARE_dom"/>
</dbReference>
<evidence type="ECO:0000256" key="1">
    <source>
        <dbReference type="ARBA" id="ARBA00004409"/>
    </source>
</evidence>
<dbReference type="InterPro" id="IPR010989">
    <property type="entry name" value="SNARE"/>
</dbReference>
<dbReference type="OrthoDB" id="10251371at2759"/>
<dbReference type="RefSeq" id="XP_009040772.1">
    <property type="nucleotide sequence ID" value="XM_009042524.1"/>
</dbReference>
<dbReference type="GO" id="GO:0031201">
    <property type="term" value="C:SNARE complex"/>
    <property type="evidence" value="ECO:0007669"/>
    <property type="project" value="TreeGrafter"/>
</dbReference>
<dbReference type="GO" id="GO:0000149">
    <property type="term" value="F:SNARE binding"/>
    <property type="evidence" value="ECO:0007669"/>
    <property type="project" value="TreeGrafter"/>
</dbReference>
<evidence type="ECO:0000256" key="7">
    <source>
        <dbReference type="ARBA" id="ARBA00023034"/>
    </source>
</evidence>
<keyword evidence="3" id="KW-0813">Transport</keyword>
<accession>F0YK42</accession>
<dbReference type="PANTHER" id="PTHR19957:SF83">
    <property type="entry name" value="SYNTAXIN-16"/>
    <property type="match status" value="1"/>
</dbReference>
<evidence type="ECO:0000256" key="6">
    <source>
        <dbReference type="ARBA" id="ARBA00022989"/>
    </source>
</evidence>
<dbReference type="PANTHER" id="PTHR19957">
    <property type="entry name" value="SYNTAXIN"/>
    <property type="match status" value="1"/>
</dbReference>
<keyword evidence="6" id="KW-1133">Transmembrane helix</keyword>
<dbReference type="GO" id="GO:0005484">
    <property type="term" value="F:SNAP receptor activity"/>
    <property type="evidence" value="ECO:0007669"/>
    <property type="project" value="InterPro"/>
</dbReference>
<dbReference type="InParanoid" id="F0YK42"/>
<dbReference type="SMART" id="SM00397">
    <property type="entry name" value="t_SNARE"/>
    <property type="match status" value="1"/>
</dbReference>
<dbReference type="PROSITE" id="PS00914">
    <property type="entry name" value="SYNTAXIN"/>
    <property type="match status" value="1"/>
</dbReference>
<keyword evidence="9" id="KW-0472">Membrane</keyword>
<dbReference type="CDD" id="cd15845">
    <property type="entry name" value="SNARE_syntaxin16"/>
    <property type="match status" value="1"/>
</dbReference>
<evidence type="ECO:0000256" key="5">
    <source>
        <dbReference type="ARBA" id="ARBA00022927"/>
    </source>
</evidence>
<dbReference type="eggNOG" id="KOG0809">
    <property type="taxonomic scope" value="Eukaryota"/>
</dbReference>
<dbReference type="Pfam" id="PF05739">
    <property type="entry name" value="SNARE"/>
    <property type="match status" value="1"/>
</dbReference>
<gene>
    <name evidence="11" type="ORF">AURANDRAFT_72501</name>
</gene>
<evidence type="ECO:0000256" key="2">
    <source>
        <dbReference type="ARBA" id="ARBA00009063"/>
    </source>
</evidence>
<proteinExistence type="inferred from homology"/>
<dbReference type="AlphaFoldDB" id="F0YK42"/>
<dbReference type="GO" id="GO:0048278">
    <property type="term" value="P:vesicle docking"/>
    <property type="evidence" value="ECO:0007669"/>
    <property type="project" value="TreeGrafter"/>
</dbReference>
<evidence type="ECO:0000256" key="3">
    <source>
        <dbReference type="ARBA" id="ARBA00022448"/>
    </source>
</evidence>
<keyword evidence="5" id="KW-0653">Protein transport</keyword>
<reference evidence="11 12" key="1">
    <citation type="journal article" date="2011" name="Proc. Natl. Acad. Sci. U.S.A.">
        <title>Niche of harmful alga Aureococcus anophagefferens revealed through ecogenomics.</title>
        <authorList>
            <person name="Gobler C.J."/>
            <person name="Berry D.L."/>
            <person name="Dyhrman S.T."/>
            <person name="Wilhelm S.W."/>
            <person name="Salamov A."/>
            <person name="Lobanov A.V."/>
            <person name="Zhang Y."/>
            <person name="Collier J.L."/>
            <person name="Wurch L.L."/>
            <person name="Kustka A.B."/>
            <person name="Dill B.D."/>
            <person name="Shah M."/>
            <person name="VerBerkmoes N.C."/>
            <person name="Kuo A."/>
            <person name="Terry A."/>
            <person name="Pangilinan J."/>
            <person name="Lindquist E.A."/>
            <person name="Lucas S."/>
            <person name="Paulsen I.T."/>
            <person name="Hattenrath-Lehmann T.K."/>
            <person name="Talmage S.C."/>
            <person name="Walker E.A."/>
            <person name="Koch F."/>
            <person name="Burson A.M."/>
            <person name="Marcoval M.A."/>
            <person name="Tang Y.Z."/>
            <person name="Lecleir G.R."/>
            <person name="Coyne K.J."/>
            <person name="Berg G.M."/>
            <person name="Bertrand E.M."/>
            <person name="Saito M.A."/>
            <person name="Gladyshev V.N."/>
            <person name="Grigoriev I.V."/>
        </authorList>
    </citation>
    <scope>NUCLEOTIDE SEQUENCE [LARGE SCALE GENOMIC DNA]</scope>
    <source>
        <strain evidence="12">CCMP 1984</strain>
    </source>
</reference>
<keyword evidence="4" id="KW-0812">Transmembrane</keyword>
<dbReference type="InterPro" id="IPR045242">
    <property type="entry name" value="Syntaxin"/>
</dbReference>
<keyword evidence="12" id="KW-1185">Reference proteome</keyword>
<dbReference type="Proteomes" id="UP000002729">
    <property type="component" value="Unassembled WGS sequence"/>
</dbReference>
<feature type="domain" description="T-SNARE coiled-coil homology" evidence="10">
    <location>
        <begin position="211"/>
        <end position="273"/>
    </location>
</feature>
<comment type="similarity">
    <text evidence="2">Belongs to the syntaxin family.</text>
</comment>
<dbReference type="SUPFAM" id="SSF47661">
    <property type="entry name" value="t-snare proteins"/>
    <property type="match status" value="1"/>
</dbReference>
<dbReference type="GO" id="GO:0006886">
    <property type="term" value="P:intracellular protein transport"/>
    <property type="evidence" value="ECO:0007669"/>
    <property type="project" value="InterPro"/>
</dbReference>
<keyword evidence="8" id="KW-0175">Coiled coil</keyword>
<dbReference type="PROSITE" id="PS50192">
    <property type="entry name" value="T_SNARE"/>
    <property type="match status" value="1"/>
</dbReference>
<dbReference type="GO" id="GO:0006906">
    <property type="term" value="P:vesicle fusion"/>
    <property type="evidence" value="ECO:0007669"/>
    <property type="project" value="TreeGrafter"/>
</dbReference>
<dbReference type="GO" id="GO:0000139">
    <property type="term" value="C:Golgi membrane"/>
    <property type="evidence" value="ECO:0007669"/>
    <property type="project" value="UniProtKB-SubCell"/>
</dbReference>
<name>F0YK42_AURAN</name>
<dbReference type="InterPro" id="IPR006012">
    <property type="entry name" value="Syntaxin/epimorphin_CS"/>
</dbReference>
<evidence type="ECO:0000256" key="9">
    <source>
        <dbReference type="ARBA" id="ARBA00023136"/>
    </source>
</evidence>
<evidence type="ECO:0000256" key="8">
    <source>
        <dbReference type="ARBA" id="ARBA00023054"/>
    </source>
</evidence>